<evidence type="ECO:0008006" key="4">
    <source>
        <dbReference type="Google" id="ProtNLM"/>
    </source>
</evidence>
<evidence type="ECO:0000313" key="2">
    <source>
        <dbReference type="EMBL" id="ABG30895.1"/>
    </source>
</evidence>
<organism evidence="2 3">
    <name type="scientific">Roseobacter denitrificans (strain ATCC 33942 / OCh 114)</name>
    <name type="common">Erythrobacter sp. (strain OCh 114)</name>
    <name type="synonym">Roseobacter denitrificans</name>
    <dbReference type="NCBI Taxonomy" id="375451"/>
    <lineage>
        <taxon>Bacteria</taxon>
        <taxon>Pseudomonadati</taxon>
        <taxon>Pseudomonadota</taxon>
        <taxon>Alphaproteobacteria</taxon>
        <taxon>Rhodobacterales</taxon>
        <taxon>Roseobacteraceae</taxon>
        <taxon>Roseobacter</taxon>
    </lineage>
</organism>
<evidence type="ECO:0000313" key="3">
    <source>
        <dbReference type="Proteomes" id="UP000007029"/>
    </source>
</evidence>
<reference evidence="2 3" key="1">
    <citation type="journal article" date="2007" name="J. Bacteriol.">
        <title>The complete genome sequence of Roseobacter denitrificans reveals a mixotrophic rather than photosynthetic metabolism.</title>
        <authorList>
            <person name="Swingley W.D."/>
            <person name="Sadekar S."/>
            <person name="Mastrian S.D."/>
            <person name="Matthies H.J."/>
            <person name="Hao J."/>
            <person name="Ramos H."/>
            <person name="Acharya C.R."/>
            <person name="Conrad A.L."/>
            <person name="Taylor H.L."/>
            <person name="Dejesa L.C."/>
            <person name="Shah M.K."/>
            <person name="O'huallachain M.E."/>
            <person name="Lince M.T."/>
            <person name="Blankenship R.E."/>
            <person name="Beatty J.T."/>
            <person name="Touchman J.W."/>
        </authorList>
    </citation>
    <scope>NUCLEOTIDE SEQUENCE [LARGE SCALE GENOMIC DNA]</scope>
    <source>
        <strain evidence="3">ATCC 33942 / OCh 114</strain>
    </source>
</reference>
<accession>Q16AU8</accession>
<dbReference type="AlphaFoldDB" id="Q16AU8"/>
<keyword evidence="1" id="KW-0732">Signal</keyword>
<dbReference type="Proteomes" id="UP000007029">
    <property type="component" value="Chromosome"/>
</dbReference>
<dbReference type="OrthoDB" id="7857490at2"/>
<evidence type="ECO:0000256" key="1">
    <source>
        <dbReference type="SAM" id="SignalP"/>
    </source>
</evidence>
<dbReference type="HOGENOM" id="CLU_085059_0_0_5"/>
<dbReference type="EMBL" id="CP000362">
    <property type="protein sequence ID" value="ABG30895.1"/>
    <property type="molecule type" value="Genomic_DNA"/>
</dbReference>
<dbReference type="RefSeq" id="WP_011567515.1">
    <property type="nucleotide sequence ID" value="NC_008209.1"/>
</dbReference>
<gene>
    <name evidence="2" type="ordered locus">RD1_1248</name>
</gene>
<protein>
    <recommendedName>
        <fullName evidence="4">Outer membrane protein beta-barrel domain-containing protein</fullName>
    </recommendedName>
</protein>
<dbReference type="STRING" id="375451.RD1_1248"/>
<proteinExistence type="predicted"/>
<feature type="signal peptide" evidence="1">
    <location>
        <begin position="1"/>
        <end position="20"/>
    </location>
</feature>
<sequence length="235" mass="25294">MRSVVFALILALASAPSAQAGAWLREKGKGFVSTSVQTTENNGSSVSFYMEYGLGEKVTIGADITYDTEILNYVAGADIAATTIEDVPIGSGILFARFPLGPVDQPNKWAFHLGIGARYFEAEFLKAAELGLSWGRGIQIGDKYGWVNVDSSYNDAEAPAKARIKVDGTVGLGLTDTTKVMMQMFNTFEDGQSFSKLSPSLLFSPGRGRVTFQFSSEIPVESGEASLKLGVWTEF</sequence>
<keyword evidence="3" id="KW-1185">Reference proteome</keyword>
<name>Q16AU8_ROSDO</name>
<feature type="chain" id="PRO_5004184209" description="Outer membrane protein beta-barrel domain-containing protein" evidence="1">
    <location>
        <begin position="21"/>
        <end position="235"/>
    </location>
</feature>
<dbReference type="eggNOG" id="ENOG50307R7">
    <property type="taxonomic scope" value="Bacteria"/>
</dbReference>
<dbReference type="KEGG" id="rde:RD1_1248"/>